<protein>
    <submittedName>
        <fullName evidence="2">Unnamed protein product</fullName>
    </submittedName>
</protein>
<organism evidence="2 3">
    <name type="scientific">Phytophthora fragariaefolia</name>
    <dbReference type="NCBI Taxonomy" id="1490495"/>
    <lineage>
        <taxon>Eukaryota</taxon>
        <taxon>Sar</taxon>
        <taxon>Stramenopiles</taxon>
        <taxon>Oomycota</taxon>
        <taxon>Peronosporomycetes</taxon>
        <taxon>Peronosporales</taxon>
        <taxon>Peronosporaceae</taxon>
        <taxon>Phytophthora</taxon>
    </lineage>
</organism>
<dbReference type="InterPro" id="IPR046700">
    <property type="entry name" value="DUF6570"/>
</dbReference>
<comment type="caution">
    <text evidence="2">The sequence shown here is derived from an EMBL/GenBank/DDBJ whole genome shotgun (WGS) entry which is preliminary data.</text>
</comment>
<dbReference type="EMBL" id="BSXT01003475">
    <property type="protein sequence ID" value="GMF54303.1"/>
    <property type="molecule type" value="Genomic_DNA"/>
</dbReference>
<evidence type="ECO:0000313" key="3">
    <source>
        <dbReference type="Proteomes" id="UP001165121"/>
    </source>
</evidence>
<evidence type="ECO:0000313" key="2">
    <source>
        <dbReference type="EMBL" id="GMF54303.1"/>
    </source>
</evidence>
<dbReference type="AlphaFoldDB" id="A0A9W6Y5U7"/>
<feature type="domain" description="DUF6570" evidence="1">
    <location>
        <begin position="250"/>
        <end position="376"/>
    </location>
</feature>
<sequence length="488" mass="54687">MWSKWSNCSYPPGPLMWSKGLLRPSVKKSAVTSSKNSVEHEGCILTSSRGFSMLDARVGLECAAETPVQQQQRKVVRNQIRVERMVDMSDKVSGLASSILERGDFTDEDIAFMGDAQHFTHDPHLVSAYYYCCGVDPGRFVFAEINTCQRLASKNEVESTDILACALCGRIILDNHVETKVAFRRLEELHPSFKLSDEERSKLFDGLSEVIVQNYRRVYCDGSDIYYLIPELVRDKSCIPLSKKCWGNPRKSEFSVANGHDYGCIDQLPELGPIALDCISPIRCFGMDISISGKHSSGHTICFPSDGPSKIACVLPRVDPDFMPRVTFIGPEEVWRVQRNKFRALYDIPGDAIYKCLRVLGEANNIFRNEEIRIDDGDTRKRMLKQLQAHIEDNVHVADSDDVRAVHNLSTSERYGHDINEGCAEDNGDVVIQQSAVLPSVHGDGNPAEHGIIDSLLATISKSREEENRPYLLNVGADLWWNGTITQN</sequence>
<dbReference type="Pfam" id="PF20209">
    <property type="entry name" value="DUF6570"/>
    <property type="match status" value="1"/>
</dbReference>
<dbReference type="OrthoDB" id="128300at2759"/>
<accession>A0A9W6Y5U7</accession>
<evidence type="ECO:0000259" key="1">
    <source>
        <dbReference type="Pfam" id="PF20209"/>
    </source>
</evidence>
<dbReference type="Proteomes" id="UP001165121">
    <property type="component" value="Unassembled WGS sequence"/>
</dbReference>
<reference evidence="2" key="1">
    <citation type="submission" date="2023-04" db="EMBL/GenBank/DDBJ databases">
        <title>Phytophthora fragariaefolia NBRC 109709.</title>
        <authorList>
            <person name="Ichikawa N."/>
            <person name="Sato H."/>
            <person name="Tonouchi N."/>
        </authorList>
    </citation>
    <scope>NUCLEOTIDE SEQUENCE</scope>
    <source>
        <strain evidence="2">NBRC 109709</strain>
    </source>
</reference>
<gene>
    <name evidence="2" type="ORF">Pfra01_002263100</name>
</gene>
<name>A0A9W6Y5U7_9STRA</name>
<keyword evidence="3" id="KW-1185">Reference proteome</keyword>
<proteinExistence type="predicted"/>